<reference evidence="3 4" key="1">
    <citation type="journal article" date="2016" name="Nat. Commun.">
        <title>Thousands of microbial genomes shed light on interconnected biogeochemical processes in an aquifer system.</title>
        <authorList>
            <person name="Anantharaman K."/>
            <person name="Brown C.T."/>
            <person name="Hug L.A."/>
            <person name="Sharon I."/>
            <person name="Castelle C.J."/>
            <person name="Probst A.J."/>
            <person name="Thomas B.C."/>
            <person name="Singh A."/>
            <person name="Wilkins M.J."/>
            <person name="Karaoz U."/>
            <person name="Brodie E.L."/>
            <person name="Williams K.H."/>
            <person name="Hubbard S.S."/>
            <person name="Banfield J.F."/>
        </authorList>
    </citation>
    <scope>NUCLEOTIDE SEQUENCE [LARGE SCALE GENOMIC DNA]</scope>
</reference>
<evidence type="ECO:0000256" key="1">
    <source>
        <dbReference type="SAM" id="SignalP"/>
    </source>
</evidence>
<evidence type="ECO:0000313" key="4">
    <source>
        <dbReference type="Proteomes" id="UP000179243"/>
    </source>
</evidence>
<sequence>MVIYSCMFLLLTGGPARAAVFNAQFVRCVIPETLTTDEIFPAVICMRNTGDTAWPIADILMYSRYPDTNYTWGAYFILQHDAKFVAPGDTFNFTSNLRAPSTPGKRAFAWQCYYYKTKQFFGETVPAESIYVQQRLETPPPPPPRKDSLLDSSDFEYAGSFKVPVVVGWDEHIYAKSGLSLRIMPDSTRHLFLTAGVPRRYDNYFSYKLYEVALPQLVKIAGNNFSALDTAPLVKNWGVLGWPTPAGDRSDLPGNGGFWWDNSTNILYWSIWHIYYMGSGFPMLSASRLENDTIINLKYWYLPIPRLKAWKGYWGGVTNLPRTFANAYAGGRDLALGFGGYYSICQPASCGPAIAAIHTPDILQDTLNDLLEVLRYVYPEAADRNGNYFAANENIWGYQPPNPWTGKFAYNSSCMTGVFVDLPDKKGYITFVKHNIGRIGYDWGGSVLDGHKENNWYFYDFKDLGEAALGNRAMGSVQPSSYVKIDYPAVSSATTVSGACFDPQTRIMYLYLTFALGSEPVVHAYHVKQSADARTEIMPPEKAGPVFVTQPNPFNPVTKIVLNSPLKLNGLEKAEIMIFNVRGKLVQRLLATNQQLSAGLAWDASNQPSGIYMLQVKIGGHLLMGRVSLIK</sequence>
<dbReference type="EMBL" id="MFYX01000064">
    <property type="protein sequence ID" value="OGK04990.1"/>
    <property type="molecule type" value="Genomic_DNA"/>
</dbReference>
<dbReference type="Gene3D" id="2.60.40.10">
    <property type="entry name" value="Immunoglobulins"/>
    <property type="match status" value="1"/>
</dbReference>
<dbReference type="NCBIfam" id="TIGR04183">
    <property type="entry name" value="Por_Secre_tail"/>
    <property type="match status" value="1"/>
</dbReference>
<organism evidence="3 4">
    <name type="scientific">Candidatus Raymondbacteria bacterium RIFOXYD12_FULL_49_13</name>
    <dbReference type="NCBI Taxonomy" id="1817890"/>
    <lineage>
        <taxon>Bacteria</taxon>
        <taxon>Raymondiibacteriota</taxon>
    </lineage>
</organism>
<dbReference type="InterPro" id="IPR013783">
    <property type="entry name" value="Ig-like_fold"/>
</dbReference>
<gene>
    <name evidence="3" type="ORF">A2519_09940</name>
</gene>
<dbReference type="AlphaFoldDB" id="A0A1F7FE69"/>
<feature type="domain" description="Secretion system C-terminal sorting" evidence="2">
    <location>
        <begin position="551"/>
        <end position="620"/>
    </location>
</feature>
<feature type="signal peptide" evidence="1">
    <location>
        <begin position="1"/>
        <end position="18"/>
    </location>
</feature>
<dbReference type="Proteomes" id="UP000179243">
    <property type="component" value="Unassembled WGS sequence"/>
</dbReference>
<keyword evidence="1" id="KW-0732">Signal</keyword>
<accession>A0A1F7FE69</accession>
<feature type="chain" id="PRO_5009528632" description="Secretion system C-terminal sorting domain-containing protein" evidence="1">
    <location>
        <begin position="19"/>
        <end position="631"/>
    </location>
</feature>
<comment type="caution">
    <text evidence="3">The sequence shown here is derived from an EMBL/GenBank/DDBJ whole genome shotgun (WGS) entry which is preliminary data.</text>
</comment>
<evidence type="ECO:0000259" key="2">
    <source>
        <dbReference type="Pfam" id="PF18962"/>
    </source>
</evidence>
<dbReference type="Pfam" id="PF18962">
    <property type="entry name" value="Por_Secre_tail"/>
    <property type="match status" value="1"/>
</dbReference>
<protein>
    <recommendedName>
        <fullName evidence="2">Secretion system C-terminal sorting domain-containing protein</fullName>
    </recommendedName>
</protein>
<name>A0A1F7FE69_UNCRA</name>
<proteinExistence type="predicted"/>
<evidence type="ECO:0000313" key="3">
    <source>
        <dbReference type="EMBL" id="OGK04990.1"/>
    </source>
</evidence>
<dbReference type="InterPro" id="IPR026444">
    <property type="entry name" value="Secre_tail"/>
</dbReference>